<evidence type="ECO:0000313" key="13">
    <source>
        <dbReference type="Proteomes" id="UP001187192"/>
    </source>
</evidence>
<evidence type="ECO:0008006" key="14">
    <source>
        <dbReference type="Google" id="ProtNLM"/>
    </source>
</evidence>
<comment type="similarity">
    <text evidence="2">Belongs to the cytochrome P450 family.</text>
</comment>
<evidence type="ECO:0000256" key="10">
    <source>
        <dbReference type="ARBA" id="ARBA00023136"/>
    </source>
</evidence>
<evidence type="ECO:0000256" key="5">
    <source>
        <dbReference type="ARBA" id="ARBA00022723"/>
    </source>
</evidence>
<dbReference type="Pfam" id="PF00067">
    <property type="entry name" value="p450"/>
    <property type="match status" value="1"/>
</dbReference>
<dbReference type="SUPFAM" id="SSF48264">
    <property type="entry name" value="Cytochrome P450"/>
    <property type="match status" value="1"/>
</dbReference>
<evidence type="ECO:0000256" key="6">
    <source>
        <dbReference type="ARBA" id="ARBA00022989"/>
    </source>
</evidence>
<evidence type="ECO:0000313" key="12">
    <source>
        <dbReference type="EMBL" id="GMN34478.1"/>
    </source>
</evidence>
<comment type="caution">
    <text evidence="12">The sequence shown here is derived from an EMBL/GenBank/DDBJ whole genome shotgun (WGS) entry which is preliminary data.</text>
</comment>
<evidence type="ECO:0000256" key="8">
    <source>
        <dbReference type="ARBA" id="ARBA00023004"/>
    </source>
</evidence>
<keyword evidence="6" id="KW-1133">Transmembrane helix</keyword>
<evidence type="ECO:0000256" key="3">
    <source>
        <dbReference type="ARBA" id="ARBA00022617"/>
    </source>
</evidence>
<dbReference type="GO" id="GO:0016705">
    <property type="term" value="F:oxidoreductase activity, acting on paired donors, with incorporation or reduction of molecular oxygen"/>
    <property type="evidence" value="ECO:0007669"/>
    <property type="project" value="InterPro"/>
</dbReference>
<protein>
    <recommendedName>
        <fullName evidence="14">Cytochrome P450</fullName>
    </recommendedName>
</protein>
<dbReference type="GO" id="GO:0004497">
    <property type="term" value="F:monooxygenase activity"/>
    <property type="evidence" value="ECO:0007669"/>
    <property type="project" value="UniProtKB-KW"/>
</dbReference>
<dbReference type="InterPro" id="IPR050651">
    <property type="entry name" value="Plant_Cytochrome_P450_Monoox"/>
</dbReference>
<keyword evidence="13" id="KW-1185">Reference proteome</keyword>
<keyword evidence="7" id="KW-0560">Oxidoreductase</keyword>
<organism evidence="12 13">
    <name type="scientific">Ficus carica</name>
    <name type="common">Common fig</name>
    <dbReference type="NCBI Taxonomy" id="3494"/>
    <lineage>
        <taxon>Eukaryota</taxon>
        <taxon>Viridiplantae</taxon>
        <taxon>Streptophyta</taxon>
        <taxon>Embryophyta</taxon>
        <taxon>Tracheophyta</taxon>
        <taxon>Spermatophyta</taxon>
        <taxon>Magnoliopsida</taxon>
        <taxon>eudicotyledons</taxon>
        <taxon>Gunneridae</taxon>
        <taxon>Pentapetalae</taxon>
        <taxon>rosids</taxon>
        <taxon>fabids</taxon>
        <taxon>Rosales</taxon>
        <taxon>Moraceae</taxon>
        <taxon>Ficeae</taxon>
        <taxon>Ficus</taxon>
    </lineage>
</organism>
<keyword evidence="8" id="KW-0408">Iron</keyword>
<keyword evidence="4" id="KW-0812">Transmembrane</keyword>
<sequence>MTLSIVFADFNFVELTIFVHGPFPYCPSNSFQALSPNRKTTQKPPTKPTFSSHHRPPPSLENPNPPYSASSVPKYGAVYSRRVVVVSSPSAAEECFTKNDVVLANRPPLLMSKHLGYNYTTMVTTPYGDHWRNLRRIGAIEIFSTTRLTMFLGIRQDGIKRMLVKLSRSSVQDFANVELGSVFSDMTFNIIMRMVAGKRYYGDDVTDEEEALRFRKNATEASSYGGAVHPGEFLPILNWFVKEGYEKKMKRIAKAMDELLQGLIDEHRSEKESRNTMIGHLLSLQSRSPSTTLTKLSNGS</sequence>
<evidence type="ECO:0000256" key="9">
    <source>
        <dbReference type="ARBA" id="ARBA00023033"/>
    </source>
</evidence>
<reference evidence="12" key="1">
    <citation type="submission" date="2023-07" db="EMBL/GenBank/DDBJ databases">
        <title>draft genome sequence of fig (Ficus carica).</title>
        <authorList>
            <person name="Takahashi T."/>
            <person name="Nishimura K."/>
        </authorList>
    </citation>
    <scope>NUCLEOTIDE SEQUENCE</scope>
</reference>
<dbReference type="AlphaFoldDB" id="A0AA88CTM0"/>
<feature type="compositionally biased region" description="Pro residues" evidence="11">
    <location>
        <begin position="57"/>
        <end position="66"/>
    </location>
</feature>
<evidence type="ECO:0000256" key="11">
    <source>
        <dbReference type="SAM" id="MobiDB-lite"/>
    </source>
</evidence>
<dbReference type="InterPro" id="IPR001128">
    <property type="entry name" value="Cyt_P450"/>
</dbReference>
<dbReference type="PANTHER" id="PTHR47947">
    <property type="entry name" value="CYTOCHROME P450 82C3-RELATED"/>
    <property type="match status" value="1"/>
</dbReference>
<gene>
    <name evidence="12" type="ORF">TIFTF001_004714</name>
</gene>
<feature type="region of interest" description="Disordered" evidence="11">
    <location>
        <begin position="34"/>
        <end position="68"/>
    </location>
</feature>
<keyword evidence="10" id="KW-0472">Membrane</keyword>
<name>A0AA88CTM0_FICCA</name>
<dbReference type="Proteomes" id="UP001187192">
    <property type="component" value="Unassembled WGS sequence"/>
</dbReference>
<dbReference type="GO" id="GO:0016020">
    <property type="term" value="C:membrane"/>
    <property type="evidence" value="ECO:0007669"/>
    <property type="project" value="UniProtKB-SubCell"/>
</dbReference>
<accession>A0AA88CTM0</accession>
<evidence type="ECO:0000256" key="2">
    <source>
        <dbReference type="ARBA" id="ARBA00010617"/>
    </source>
</evidence>
<keyword evidence="5" id="KW-0479">Metal-binding</keyword>
<keyword evidence="3" id="KW-0349">Heme</keyword>
<comment type="subcellular location">
    <subcellularLocation>
        <location evidence="1">Membrane</location>
        <topology evidence="1">Single-pass membrane protein</topology>
    </subcellularLocation>
</comment>
<proteinExistence type="inferred from homology"/>
<dbReference type="GO" id="GO:0020037">
    <property type="term" value="F:heme binding"/>
    <property type="evidence" value="ECO:0007669"/>
    <property type="project" value="InterPro"/>
</dbReference>
<evidence type="ECO:0000256" key="4">
    <source>
        <dbReference type="ARBA" id="ARBA00022692"/>
    </source>
</evidence>
<dbReference type="InterPro" id="IPR036396">
    <property type="entry name" value="Cyt_P450_sf"/>
</dbReference>
<keyword evidence="9" id="KW-0503">Monooxygenase</keyword>
<evidence type="ECO:0000256" key="7">
    <source>
        <dbReference type="ARBA" id="ARBA00023002"/>
    </source>
</evidence>
<dbReference type="GO" id="GO:0005506">
    <property type="term" value="F:iron ion binding"/>
    <property type="evidence" value="ECO:0007669"/>
    <property type="project" value="InterPro"/>
</dbReference>
<dbReference type="EMBL" id="BTGU01000004">
    <property type="protein sequence ID" value="GMN34478.1"/>
    <property type="molecule type" value="Genomic_DNA"/>
</dbReference>
<dbReference type="PANTHER" id="PTHR47947:SF62">
    <property type="entry name" value="CYTOCHROME P450, FAMILY 81, SUBFAMILY D, POLYPEPTIDE 5"/>
    <property type="match status" value="1"/>
</dbReference>
<evidence type="ECO:0000256" key="1">
    <source>
        <dbReference type="ARBA" id="ARBA00004167"/>
    </source>
</evidence>
<dbReference type="Gene3D" id="1.10.630.10">
    <property type="entry name" value="Cytochrome P450"/>
    <property type="match status" value="1"/>
</dbReference>